<proteinExistence type="predicted"/>
<name>A0A972FX91_9FLAO</name>
<protein>
    <submittedName>
        <fullName evidence="1">Uncharacterized protein</fullName>
    </submittedName>
</protein>
<gene>
    <name evidence="1" type="ORF">G6047_00645</name>
</gene>
<sequence>METKKATIRRDAANAFLVLDVSNAPLEIILTDDNPNNVKSVFNVLLKELKGGAIEFELEDDKEDLYRHICTEYISQLNGEMKAIYQELDDYDLLEEEDDE</sequence>
<comment type="caution">
    <text evidence="1">The sequence shown here is derived from an EMBL/GenBank/DDBJ whole genome shotgun (WGS) entry which is preliminary data.</text>
</comment>
<reference evidence="1" key="1">
    <citation type="submission" date="2020-02" db="EMBL/GenBank/DDBJ databases">
        <title>Flavobacterium sp. genome.</title>
        <authorList>
            <person name="Jung H.S."/>
            <person name="Baek J.H."/>
            <person name="Jeon C.O."/>
        </authorList>
    </citation>
    <scope>NUCLEOTIDE SEQUENCE</scope>
    <source>
        <strain evidence="1">SE-s28</strain>
    </source>
</reference>
<accession>A0A972FX91</accession>
<dbReference type="RefSeq" id="WP_169525423.1">
    <property type="nucleotide sequence ID" value="NZ_JAAMPU010000090.1"/>
</dbReference>
<dbReference type="EMBL" id="JAAMPU010000090">
    <property type="protein sequence ID" value="NMH26526.1"/>
    <property type="molecule type" value="Genomic_DNA"/>
</dbReference>
<keyword evidence="2" id="KW-1185">Reference proteome</keyword>
<organism evidence="1 2">
    <name type="scientific">Flavobacterium silvaticum</name>
    <dbReference type="NCBI Taxonomy" id="1852020"/>
    <lineage>
        <taxon>Bacteria</taxon>
        <taxon>Pseudomonadati</taxon>
        <taxon>Bacteroidota</taxon>
        <taxon>Flavobacteriia</taxon>
        <taxon>Flavobacteriales</taxon>
        <taxon>Flavobacteriaceae</taxon>
        <taxon>Flavobacterium</taxon>
    </lineage>
</organism>
<dbReference type="AlphaFoldDB" id="A0A972FX91"/>
<evidence type="ECO:0000313" key="2">
    <source>
        <dbReference type="Proteomes" id="UP000712080"/>
    </source>
</evidence>
<dbReference type="Proteomes" id="UP000712080">
    <property type="component" value="Unassembled WGS sequence"/>
</dbReference>
<evidence type="ECO:0000313" key="1">
    <source>
        <dbReference type="EMBL" id="NMH26526.1"/>
    </source>
</evidence>